<proteinExistence type="predicted"/>
<feature type="domain" description="CBS" evidence="3">
    <location>
        <begin position="76"/>
        <end position="131"/>
    </location>
</feature>
<dbReference type="CDD" id="cd04623">
    <property type="entry name" value="CBS_pair_bac_euk"/>
    <property type="match status" value="1"/>
</dbReference>
<keyword evidence="1 2" id="KW-0129">CBS domain</keyword>
<dbReference type="EMBL" id="VWXX01000003">
    <property type="protein sequence ID" value="KAA6186961.1"/>
    <property type="molecule type" value="Genomic_DNA"/>
</dbReference>
<dbReference type="PANTHER" id="PTHR43080">
    <property type="entry name" value="CBS DOMAIN-CONTAINING PROTEIN CBSX3, MITOCHONDRIAL"/>
    <property type="match status" value="1"/>
</dbReference>
<dbReference type="InterPro" id="IPR051257">
    <property type="entry name" value="Diverse_CBS-Domain"/>
</dbReference>
<keyword evidence="5" id="KW-1185">Reference proteome</keyword>
<evidence type="ECO:0000313" key="4">
    <source>
        <dbReference type="EMBL" id="KAA6186961.1"/>
    </source>
</evidence>
<dbReference type="InterPro" id="IPR046342">
    <property type="entry name" value="CBS_dom_sf"/>
</dbReference>
<dbReference type="Gene3D" id="3.10.580.10">
    <property type="entry name" value="CBS-domain"/>
    <property type="match status" value="1"/>
</dbReference>
<dbReference type="AlphaFoldDB" id="A0A5M8FSA3"/>
<evidence type="ECO:0000256" key="2">
    <source>
        <dbReference type="PROSITE-ProRule" id="PRU00703"/>
    </source>
</evidence>
<dbReference type="SMART" id="SM00116">
    <property type="entry name" value="CBS"/>
    <property type="match status" value="2"/>
</dbReference>
<dbReference type="InterPro" id="IPR044725">
    <property type="entry name" value="CBSX3_CBS_dom"/>
</dbReference>
<gene>
    <name evidence="4" type="ORF">F2Q65_03475</name>
</gene>
<evidence type="ECO:0000259" key="3">
    <source>
        <dbReference type="PROSITE" id="PS51371"/>
    </source>
</evidence>
<accession>A0A5M8FSA3</accession>
<dbReference type="PANTHER" id="PTHR43080:SF2">
    <property type="entry name" value="CBS DOMAIN-CONTAINING PROTEIN"/>
    <property type="match status" value="1"/>
</dbReference>
<dbReference type="InterPro" id="IPR000644">
    <property type="entry name" value="CBS_dom"/>
</dbReference>
<dbReference type="PROSITE" id="PS51371">
    <property type="entry name" value="CBS"/>
    <property type="match status" value="1"/>
</dbReference>
<dbReference type="Pfam" id="PF00571">
    <property type="entry name" value="CBS"/>
    <property type="match status" value="2"/>
</dbReference>
<protein>
    <submittedName>
        <fullName evidence="4">CBS domain-containing protein</fullName>
    </submittedName>
</protein>
<dbReference type="SUPFAM" id="SSF54631">
    <property type="entry name" value="CBS-domain pair"/>
    <property type="match status" value="1"/>
</dbReference>
<organism evidence="4 5">
    <name type="scientific">Thiohalocapsa marina</name>
    <dbReference type="NCBI Taxonomy" id="424902"/>
    <lineage>
        <taxon>Bacteria</taxon>
        <taxon>Pseudomonadati</taxon>
        <taxon>Pseudomonadota</taxon>
        <taxon>Gammaproteobacteria</taxon>
        <taxon>Chromatiales</taxon>
        <taxon>Chromatiaceae</taxon>
        <taxon>Thiohalocapsa</taxon>
    </lineage>
</organism>
<reference evidence="4 5" key="1">
    <citation type="submission" date="2019-09" db="EMBL/GenBank/DDBJ databases">
        <title>Whole-genome sequence of the purple sulfur bacterium Thiohalocapsa marina DSM 19078.</title>
        <authorList>
            <person name="Kyndt J.A."/>
            <person name="Meyer T.E."/>
        </authorList>
    </citation>
    <scope>NUCLEOTIDE SEQUENCE [LARGE SCALE GENOMIC DNA]</scope>
    <source>
        <strain evidence="4 5">DSM 19078</strain>
    </source>
</reference>
<comment type="caution">
    <text evidence="4">The sequence shown here is derived from an EMBL/GenBank/DDBJ whole genome shotgun (WGS) entry which is preliminary data.</text>
</comment>
<dbReference type="Proteomes" id="UP000322981">
    <property type="component" value="Unassembled WGS sequence"/>
</dbReference>
<evidence type="ECO:0000256" key="1">
    <source>
        <dbReference type="ARBA" id="ARBA00023122"/>
    </source>
</evidence>
<evidence type="ECO:0000313" key="5">
    <source>
        <dbReference type="Proteomes" id="UP000322981"/>
    </source>
</evidence>
<dbReference type="RefSeq" id="WP_150090454.1">
    <property type="nucleotide sequence ID" value="NZ_JBFUOH010000127.1"/>
</dbReference>
<sequence>MITVQQILEHKGHQVWTIDADASVLDAIGEMATHDIGALVVMEGADVVGLISERQYARGVALLGRSSRDTRVRDIMRTDIPRVALGTDSDACIALITEYRTRHLPVMTDRELVGLISIGDLVAAIIREQQITIDDLTRYIATG</sequence>
<name>A0A5M8FSA3_9GAMM</name>
<dbReference type="OrthoDB" id="9807125at2"/>